<organism evidence="2 3">
    <name type="scientific">Hypholoma sublateritium (strain FD-334 SS-4)</name>
    <dbReference type="NCBI Taxonomy" id="945553"/>
    <lineage>
        <taxon>Eukaryota</taxon>
        <taxon>Fungi</taxon>
        <taxon>Dikarya</taxon>
        <taxon>Basidiomycota</taxon>
        <taxon>Agaricomycotina</taxon>
        <taxon>Agaricomycetes</taxon>
        <taxon>Agaricomycetidae</taxon>
        <taxon>Agaricales</taxon>
        <taxon>Agaricineae</taxon>
        <taxon>Strophariaceae</taxon>
        <taxon>Hypholoma</taxon>
    </lineage>
</organism>
<name>A0A0D2LH79_HYPSF</name>
<gene>
    <name evidence="2" type="ORF">HYPSUDRAFT_978598</name>
</gene>
<reference evidence="3" key="1">
    <citation type="submission" date="2014-04" db="EMBL/GenBank/DDBJ databases">
        <title>Evolutionary Origins and Diversification of the Mycorrhizal Mutualists.</title>
        <authorList>
            <consortium name="DOE Joint Genome Institute"/>
            <consortium name="Mycorrhizal Genomics Consortium"/>
            <person name="Kohler A."/>
            <person name="Kuo A."/>
            <person name="Nagy L.G."/>
            <person name="Floudas D."/>
            <person name="Copeland A."/>
            <person name="Barry K.W."/>
            <person name="Cichocki N."/>
            <person name="Veneault-Fourrey C."/>
            <person name="LaButti K."/>
            <person name="Lindquist E.A."/>
            <person name="Lipzen A."/>
            <person name="Lundell T."/>
            <person name="Morin E."/>
            <person name="Murat C."/>
            <person name="Riley R."/>
            <person name="Ohm R."/>
            <person name="Sun H."/>
            <person name="Tunlid A."/>
            <person name="Henrissat B."/>
            <person name="Grigoriev I.V."/>
            <person name="Hibbett D.S."/>
            <person name="Martin F."/>
        </authorList>
    </citation>
    <scope>NUCLEOTIDE SEQUENCE [LARGE SCALE GENOMIC DNA]</scope>
    <source>
        <strain evidence="3">FD-334 SS-4</strain>
    </source>
</reference>
<accession>A0A0D2LH79</accession>
<keyword evidence="3" id="KW-1185">Reference proteome</keyword>
<feature type="region of interest" description="Disordered" evidence="1">
    <location>
        <begin position="65"/>
        <end position="84"/>
    </location>
</feature>
<dbReference type="EMBL" id="KN817525">
    <property type="protein sequence ID" value="KJA26987.1"/>
    <property type="molecule type" value="Genomic_DNA"/>
</dbReference>
<evidence type="ECO:0000313" key="3">
    <source>
        <dbReference type="Proteomes" id="UP000054270"/>
    </source>
</evidence>
<sequence length="118" mass="13840">MRYYIAHQNFIIDIPDLKNFDWSTLPRNFFNRVLGQLSLKVPVLQRTLNSRKHYRIELEISELHMEQESSEEGQPFSKRSPPAGVTTHFGTTHFELFSAPQGYSCVSFAQLFTYLFHI</sequence>
<proteinExistence type="predicted"/>
<protein>
    <submittedName>
        <fullName evidence="2">Uncharacterized protein</fullName>
    </submittedName>
</protein>
<dbReference type="Proteomes" id="UP000054270">
    <property type="component" value="Unassembled WGS sequence"/>
</dbReference>
<evidence type="ECO:0000313" key="2">
    <source>
        <dbReference type="EMBL" id="KJA26987.1"/>
    </source>
</evidence>
<dbReference type="AlphaFoldDB" id="A0A0D2LH79"/>
<evidence type="ECO:0000256" key="1">
    <source>
        <dbReference type="SAM" id="MobiDB-lite"/>
    </source>
</evidence>